<evidence type="ECO:0000313" key="1">
    <source>
        <dbReference type="EMBL" id="MPM26438.1"/>
    </source>
</evidence>
<gene>
    <name evidence="1" type="ORF">SDC9_72940</name>
</gene>
<comment type="caution">
    <text evidence="1">The sequence shown here is derived from an EMBL/GenBank/DDBJ whole genome shotgun (WGS) entry which is preliminary data.</text>
</comment>
<reference evidence="1" key="1">
    <citation type="submission" date="2019-08" db="EMBL/GenBank/DDBJ databases">
        <authorList>
            <person name="Kucharzyk K."/>
            <person name="Murdoch R.W."/>
            <person name="Higgins S."/>
            <person name="Loffler F."/>
        </authorList>
    </citation>
    <scope>NUCLEOTIDE SEQUENCE</scope>
</reference>
<name>A0A644YEN7_9ZZZZ</name>
<organism evidence="1">
    <name type="scientific">bioreactor metagenome</name>
    <dbReference type="NCBI Taxonomy" id="1076179"/>
    <lineage>
        <taxon>unclassified sequences</taxon>
        <taxon>metagenomes</taxon>
        <taxon>ecological metagenomes</taxon>
    </lineage>
</organism>
<dbReference type="EMBL" id="VSSQ01004734">
    <property type="protein sequence ID" value="MPM26438.1"/>
    <property type="molecule type" value="Genomic_DNA"/>
</dbReference>
<protein>
    <submittedName>
        <fullName evidence="1">Uncharacterized protein</fullName>
    </submittedName>
</protein>
<accession>A0A644YEN7</accession>
<proteinExistence type="predicted"/>
<dbReference type="AlphaFoldDB" id="A0A644YEN7"/>
<sequence>MIIERHAGRKRQNDFIIAAGILCRHAIGNQFTEGFMRIRVDKFNTQVFSGRVRIAPKIQLNLFRTDKLIKINNNRLFDFRIAVVGADAG</sequence>